<dbReference type="SUPFAM" id="SSF54975">
    <property type="entry name" value="Acylphosphatase/BLUF domain-like"/>
    <property type="match status" value="1"/>
</dbReference>
<proteinExistence type="predicted"/>
<dbReference type="PANTHER" id="PTHR34035:SF1">
    <property type="entry name" value="TESTIS-EXPRESSED PROTEIN 47"/>
    <property type="match status" value="1"/>
</dbReference>
<organism evidence="2 3">
    <name type="scientific">Ridgeia piscesae</name>
    <name type="common">Tubeworm</name>
    <dbReference type="NCBI Taxonomy" id="27915"/>
    <lineage>
        <taxon>Eukaryota</taxon>
        <taxon>Metazoa</taxon>
        <taxon>Spiralia</taxon>
        <taxon>Lophotrochozoa</taxon>
        <taxon>Annelida</taxon>
        <taxon>Polychaeta</taxon>
        <taxon>Sedentaria</taxon>
        <taxon>Canalipalpata</taxon>
        <taxon>Sabellida</taxon>
        <taxon>Siboglinidae</taxon>
        <taxon>Ridgeia</taxon>
    </lineage>
</organism>
<keyword evidence="3" id="KW-1185">Reference proteome</keyword>
<dbReference type="PANTHER" id="PTHR34035">
    <property type="entry name" value="TESTIS-EXPRESSED PROTEIN 47"/>
    <property type="match status" value="1"/>
</dbReference>
<protein>
    <recommendedName>
        <fullName evidence="1">BLUF domain-containing protein</fullName>
    </recommendedName>
</protein>
<sequence>MAASPELDDPIFDLIGQSLLEVIEEKNRTLNKKALLHRMVIIAKLCPRELDDVGKYYEKIVKDLQTQSQTETITGLLLMYPKYCVHVIETSADNIVEFVTNIKRDMDVEEDAYLETSKILVVSHDIPSRLYQHWSYRVLNISSAIDEYNLGEDWQKLLIDMLARLLKLGMFLSHQPKVQQKNTVDTLREKVPELLPEQGMLAYLLDNDERCVEAVRDFASRYEMPYDTFVDAGEFVVLLCTVLETFGKISKY</sequence>
<name>A0AAD9NZC8_RIDPI</name>
<dbReference type="Gene3D" id="3.30.70.100">
    <property type="match status" value="1"/>
</dbReference>
<gene>
    <name evidence="2" type="ORF">NP493_241g06024</name>
</gene>
<dbReference type="InterPro" id="IPR007024">
    <property type="entry name" value="BLUF_domain"/>
</dbReference>
<accession>A0AAD9NZC8</accession>
<dbReference type="InterPro" id="IPR055308">
    <property type="entry name" value="TEX47-like"/>
</dbReference>
<evidence type="ECO:0000259" key="1">
    <source>
        <dbReference type="SMART" id="SM01034"/>
    </source>
</evidence>
<dbReference type="GO" id="GO:0071949">
    <property type="term" value="F:FAD binding"/>
    <property type="evidence" value="ECO:0007669"/>
    <property type="project" value="InterPro"/>
</dbReference>
<dbReference type="GO" id="GO:0009882">
    <property type="term" value="F:blue light photoreceptor activity"/>
    <property type="evidence" value="ECO:0007669"/>
    <property type="project" value="InterPro"/>
</dbReference>
<reference evidence="2" key="1">
    <citation type="journal article" date="2023" name="Mol. Biol. Evol.">
        <title>Third-Generation Sequencing Reveals the Adaptive Role of the Epigenome in Three Deep-Sea Polychaetes.</title>
        <authorList>
            <person name="Perez M."/>
            <person name="Aroh O."/>
            <person name="Sun Y."/>
            <person name="Lan Y."/>
            <person name="Juniper S.K."/>
            <person name="Young C.R."/>
            <person name="Angers B."/>
            <person name="Qian P.Y."/>
        </authorList>
    </citation>
    <scope>NUCLEOTIDE SEQUENCE</scope>
    <source>
        <strain evidence="2">R07B-5</strain>
    </source>
</reference>
<dbReference type="Pfam" id="PF24787">
    <property type="entry name" value="TEX47"/>
    <property type="match status" value="1"/>
</dbReference>
<feature type="domain" description="BLUF" evidence="1">
    <location>
        <begin position="36"/>
        <end position="138"/>
    </location>
</feature>
<dbReference type="InterPro" id="IPR036046">
    <property type="entry name" value="Acylphosphatase-like_dom_sf"/>
</dbReference>
<dbReference type="SMART" id="SM01034">
    <property type="entry name" value="BLUF"/>
    <property type="match status" value="1"/>
</dbReference>
<evidence type="ECO:0000313" key="3">
    <source>
        <dbReference type="Proteomes" id="UP001209878"/>
    </source>
</evidence>
<comment type="caution">
    <text evidence="2">The sequence shown here is derived from an EMBL/GenBank/DDBJ whole genome shotgun (WGS) entry which is preliminary data.</text>
</comment>
<dbReference type="Proteomes" id="UP001209878">
    <property type="component" value="Unassembled WGS sequence"/>
</dbReference>
<dbReference type="AlphaFoldDB" id="A0AAD9NZC8"/>
<dbReference type="EMBL" id="JAODUO010000241">
    <property type="protein sequence ID" value="KAK2185288.1"/>
    <property type="molecule type" value="Genomic_DNA"/>
</dbReference>
<evidence type="ECO:0000313" key="2">
    <source>
        <dbReference type="EMBL" id="KAK2185288.1"/>
    </source>
</evidence>